<sequence length="198" mass="21860">MRYSVTCECGAQLEVSATQAGSTLPCRRGDTVDVPTLSVLRKSAGQSAIPLNTVERIRAMIQSGELPNGEICPYSHRPANCTVYFHVQCERSWVRGGDNDTSATDILFILVIGWIGLLFSAFRSRPREEHGRETSIELPLRVSGNASAKIVSLRQQKKLNKLLREVPIYAELLKEFPDAKVQPLSFAECHSDSTVTSP</sequence>
<keyword evidence="1" id="KW-0472">Membrane</keyword>
<dbReference type="OrthoDB" id="284237at2"/>
<proteinExistence type="predicted"/>
<evidence type="ECO:0000313" key="2">
    <source>
        <dbReference type="EMBL" id="QDU53913.1"/>
    </source>
</evidence>
<gene>
    <name evidence="2" type="ORF">Pan181_00910</name>
</gene>
<keyword evidence="1" id="KW-0812">Transmembrane</keyword>
<evidence type="ECO:0000313" key="3">
    <source>
        <dbReference type="Proteomes" id="UP000315750"/>
    </source>
</evidence>
<reference evidence="2 3" key="1">
    <citation type="submission" date="2019-02" db="EMBL/GenBank/DDBJ databases">
        <title>Deep-cultivation of Planctomycetes and their phenomic and genomic characterization uncovers novel biology.</title>
        <authorList>
            <person name="Wiegand S."/>
            <person name="Jogler M."/>
            <person name="Boedeker C."/>
            <person name="Pinto D."/>
            <person name="Vollmers J."/>
            <person name="Rivas-Marin E."/>
            <person name="Kohn T."/>
            <person name="Peeters S.H."/>
            <person name="Heuer A."/>
            <person name="Rast P."/>
            <person name="Oberbeckmann S."/>
            <person name="Bunk B."/>
            <person name="Jeske O."/>
            <person name="Meyerdierks A."/>
            <person name="Storesund J.E."/>
            <person name="Kallscheuer N."/>
            <person name="Luecker S."/>
            <person name="Lage O.M."/>
            <person name="Pohl T."/>
            <person name="Merkel B.J."/>
            <person name="Hornburger P."/>
            <person name="Mueller R.-W."/>
            <person name="Bruemmer F."/>
            <person name="Labrenz M."/>
            <person name="Spormann A.M."/>
            <person name="Op den Camp H."/>
            <person name="Overmann J."/>
            <person name="Amann R."/>
            <person name="Jetten M.S.M."/>
            <person name="Mascher T."/>
            <person name="Medema M.H."/>
            <person name="Devos D.P."/>
            <person name="Kaster A.-K."/>
            <person name="Ovreas L."/>
            <person name="Rohde M."/>
            <person name="Galperin M.Y."/>
            <person name="Jogler C."/>
        </authorList>
    </citation>
    <scope>NUCLEOTIDE SEQUENCE [LARGE SCALE GENOMIC DNA]</scope>
    <source>
        <strain evidence="2 3">Pan181</strain>
    </source>
</reference>
<dbReference type="KEGG" id="amuc:Pan181_00910"/>
<accession>A0A518AGP8</accession>
<dbReference type="AlphaFoldDB" id="A0A518AGP8"/>
<protein>
    <submittedName>
        <fullName evidence="2">Uncharacterized protein</fullName>
    </submittedName>
</protein>
<name>A0A518AGP8_9BACT</name>
<dbReference type="Proteomes" id="UP000315750">
    <property type="component" value="Chromosome"/>
</dbReference>
<keyword evidence="1" id="KW-1133">Transmembrane helix</keyword>
<feature type="transmembrane region" description="Helical" evidence="1">
    <location>
        <begin position="106"/>
        <end position="122"/>
    </location>
</feature>
<keyword evidence="3" id="KW-1185">Reference proteome</keyword>
<evidence type="ECO:0000256" key="1">
    <source>
        <dbReference type="SAM" id="Phobius"/>
    </source>
</evidence>
<organism evidence="2 3">
    <name type="scientific">Aeoliella mucimassa</name>
    <dbReference type="NCBI Taxonomy" id="2527972"/>
    <lineage>
        <taxon>Bacteria</taxon>
        <taxon>Pseudomonadati</taxon>
        <taxon>Planctomycetota</taxon>
        <taxon>Planctomycetia</taxon>
        <taxon>Pirellulales</taxon>
        <taxon>Lacipirellulaceae</taxon>
        <taxon>Aeoliella</taxon>
    </lineage>
</organism>
<dbReference type="EMBL" id="CP036278">
    <property type="protein sequence ID" value="QDU53913.1"/>
    <property type="molecule type" value="Genomic_DNA"/>
</dbReference>